<evidence type="ECO:0000256" key="3">
    <source>
        <dbReference type="ARBA" id="ARBA00009843"/>
    </source>
</evidence>
<evidence type="ECO:0000256" key="4">
    <source>
        <dbReference type="ARBA" id="ARBA00022448"/>
    </source>
</evidence>
<dbReference type="PANTHER" id="PTHR43302">
    <property type="entry name" value="TRANSPORTER ARSB-RELATED"/>
    <property type="match status" value="1"/>
</dbReference>
<feature type="domain" description="Citrate transporter-like" evidence="11">
    <location>
        <begin position="4"/>
        <end position="275"/>
    </location>
</feature>
<evidence type="ECO:0000256" key="1">
    <source>
        <dbReference type="ARBA" id="ARBA00004651"/>
    </source>
</evidence>
<evidence type="ECO:0000256" key="10">
    <source>
        <dbReference type="SAM" id="Phobius"/>
    </source>
</evidence>
<feature type="transmembrane region" description="Helical" evidence="10">
    <location>
        <begin position="271"/>
        <end position="296"/>
    </location>
</feature>
<evidence type="ECO:0000256" key="8">
    <source>
        <dbReference type="ARBA" id="ARBA00022989"/>
    </source>
</evidence>
<evidence type="ECO:0000256" key="9">
    <source>
        <dbReference type="ARBA" id="ARBA00023136"/>
    </source>
</evidence>
<evidence type="ECO:0000256" key="7">
    <source>
        <dbReference type="ARBA" id="ARBA00022849"/>
    </source>
</evidence>
<keyword evidence="4" id="KW-0813">Transport</keyword>
<dbReference type="PANTHER" id="PTHR43302:SF5">
    <property type="entry name" value="TRANSPORTER ARSB-RELATED"/>
    <property type="match status" value="1"/>
</dbReference>
<gene>
    <name evidence="12" type="ORF">JOF48_003028</name>
</gene>
<feature type="transmembrane region" description="Helical" evidence="10">
    <location>
        <begin position="148"/>
        <end position="165"/>
    </location>
</feature>
<evidence type="ECO:0000256" key="5">
    <source>
        <dbReference type="ARBA" id="ARBA00022475"/>
    </source>
</evidence>
<name>A0ABS4YZR9_9MICC</name>
<comment type="subcellular location">
    <subcellularLocation>
        <location evidence="1">Cell membrane</location>
        <topology evidence="1">Multi-pass membrane protein</topology>
    </subcellularLocation>
</comment>
<keyword evidence="13" id="KW-1185">Reference proteome</keyword>
<feature type="transmembrane region" description="Helical" evidence="10">
    <location>
        <begin position="78"/>
        <end position="103"/>
    </location>
</feature>
<evidence type="ECO:0000313" key="13">
    <source>
        <dbReference type="Proteomes" id="UP000711614"/>
    </source>
</evidence>
<evidence type="ECO:0000313" key="12">
    <source>
        <dbReference type="EMBL" id="MBP2414229.1"/>
    </source>
</evidence>
<evidence type="ECO:0000259" key="11">
    <source>
        <dbReference type="Pfam" id="PF03600"/>
    </source>
</evidence>
<dbReference type="InterPro" id="IPR000802">
    <property type="entry name" value="Arsenical_pump_ArsB"/>
</dbReference>
<dbReference type="InterPro" id="IPR004680">
    <property type="entry name" value="Cit_transptr-like_dom"/>
</dbReference>
<dbReference type="EMBL" id="JAGIOI010000001">
    <property type="protein sequence ID" value="MBP2414229.1"/>
    <property type="molecule type" value="Genomic_DNA"/>
</dbReference>
<keyword evidence="7" id="KW-0059">Arsenical resistance</keyword>
<sequence>MRLIVAVVAVVCTVFLSLDTTAVLLTPVVVRTARQEGLSVLPVALATVWLASTARLLLPMSNLTNLLAQNTLDGISPARFAAMMWAPALVAAVVPLLVIGLVFRTDLHMRSGRNPASTTRPDRVGGVGDGPAIGGSGAVSGQPAPDNTFLVASCAVLAILLLLLVSGVPVWVPSTAAAIVLTALVAVRRRQALTMVLVPWPLLLFAAGMFLAMEAVRSLGAPVLLGQLAGQGNGLLDLLRLAATGAAGANLVNNLPAYLLIEPAAATPHRLAALLIGVNAGALVTPWASLATLLWHDRLKRMNVVIRWKGYVLCGVVAAPLTVAAAVLALALESR</sequence>
<reference evidence="12 13" key="1">
    <citation type="submission" date="2021-03" db="EMBL/GenBank/DDBJ databases">
        <title>Sequencing the genomes of 1000 actinobacteria strains.</title>
        <authorList>
            <person name="Klenk H.-P."/>
        </authorList>
    </citation>
    <scope>NUCLEOTIDE SEQUENCE [LARGE SCALE GENOMIC DNA]</scope>
    <source>
        <strain evidence="12 13">DSM 16005</strain>
    </source>
</reference>
<feature type="transmembrane region" description="Helical" evidence="10">
    <location>
        <begin position="171"/>
        <end position="187"/>
    </location>
</feature>
<evidence type="ECO:0000256" key="2">
    <source>
        <dbReference type="ARBA" id="ARBA00006433"/>
    </source>
</evidence>
<comment type="caution">
    <text evidence="12">The sequence shown here is derived from an EMBL/GenBank/DDBJ whole genome shotgun (WGS) entry which is preliminary data.</text>
</comment>
<accession>A0ABS4YZR9</accession>
<feature type="transmembrane region" description="Helical" evidence="10">
    <location>
        <begin position="6"/>
        <end position="30"/>
    </location>
</feature>
<feature type="transmembrane region" description="Helical" evidence="10">
    <location>
        <begin position="194"/>
        <end position="213"/>
    </location>
</feature>
<evidence type="ECO:0000256" key="6">
    <source>
        <dbReference type="ARBA" id="ARBA00022692"/>
    </source>
</evidence>
<proteinExistence type="inferred from homology"/>
<dbReference type="Proteomes" id="UP000711614">
    <property type="component" value="Unassembled WGS sequence"/>
</dbReference>
<keyword evidence="8 10" id="KW-1133">Transmembrane helix</keyword>
<protein>
    <submittedName>
        <fullName evidence="12">Na+/H+ antiporter NhaD/arsenite permease-like protein</fullName>
    </submittedName>
</protein>
<feature type="transmembrane region" description="Helical" evidence="10">
    <location>
        <begin position="37"/>
        <end position="58"/>
    </location>
</feature>
<feature type="transmembrane region" description="Helical" evidence="10">
    <location>
        <begin position="308"/>
        <end position="332"/>
    </location>
</feature>
<keyword evidence="6 10" id="KW-0812">Transmembrane</keyword>
<comment type="similarity">
    <text evidence="2">Belongs to the ArsB family.</text>
</comment>
<dbReference type="PRINTS" id="PR00758">
    <property type="entry name" value="ARSENICPUMP"/>
</dbReference>
<dbReference type="Pfam" id="PF03600">
    <property type="entry name" value="CitMHS"/>
    <property type="match status" value="1"/>
</dbReference>
<keyword evidence="5" id="KW-1003">Cell membrane</keyword>
<keyword evidence="9 10" id="KW-0472">Membrane</keyword>
<comment type="similarity">
    <text evidence="3">Belongs to the CitM (TC 2.A.11) transporter family.</text>
</comment>
<organism evidence="12 13">
    <name type="scientific">Arthrobacter stackebrandtii</name>
    <dbReference type="NCBI Taxonomy" id="272161"/>
    <lineage>
        <taxon>Bacteria</taxon>
        <taxon>Bacillati</taxon>
        <taxon>Actinomycetota</taxon>
        <taxon>Actinomycetes</taxon>
        <taxon>Micrococcales</taxon>
        <taxon>Micrococcaceae</taxon>
        <taxon>Arthrobacter</taxon>
    </lineage>
</organism>